<evidence type="ECO:0000313" key="24">
    <source>
        <dbReference type="Proteomes" id="UP000264071"/>
    </source>
</evidence>
<keyword evidence="8" id="KW-0479">Metal-binding</keyword>
<dbReference type="Proteomes" id="UP000264071">
    <property type="component" value="Unassembled WGS sequence"/>
</dbReference>
<dbReference type="InterPro" id="IPR035937">
    <property type="entry name" value="FPG_N"/>
</dbReference>
<keyword evidence="12" id="KW-0862">Zinc</keyword>
<keyword evidence="14" id="KW-0234">DNA repair</keyword>
<sequence length="264" mass="29754">MPELPEVEYAASQLRDRVLGQTVQAVRVTHAAQARHLPSTDQQAIVGLTLDRVERRAKVQLLHFGSGVLEVHFRMTGDWVFSRVTDPVPPFERLALETDAGLRVSLVDPRALSVVRWHAAGSYRGLEVGPEPLSDAFSVDVFRHALTRRRGPIKPVLLDQRVVAGIGNIYASEALWEAGIAPTAIANTITKPRLTRLRDAIRVVLETAPDARYFERDTPDEQERDRRWRVYGRDGRPCRRCGSAIRRLVQAGRSTYYCAVCQRR</sequence>
<dbReference type="Gene3D" id="3.20.190.10">
    <property type="entry name" value="MutM-like, N-terminal"/>
    <property type="match status" value="1"/>
</dbReference>
<dbReference type="GO" id="GO:0006284">
    <property type="term" value="P:base-excision repair"/>
    <property type="evidence" value="ECO:0007669"/>
    <property type="project" value="InterPro"/>
</dbReference>
<evidence type="ECO:0000256" key="10">
    <source>
        <dbReference type="ARBA" id="ARBA00022771"/>
    </source>
</evidence>
<comment type="catalytic activity">
    <reaction evidence="19">
        <text>2'-deoxyribonucleotide-(2'-deoxyribose 5'-phosphate)-2'-deoxyribonucleotide-DNA = a 3'-end 2'-deoxyribonucleotide-(2,3-dehydro-2,3-deoxyribose 5'-phosphate)-DNA + a 5'-end 5'-phospho-2'-deoxyribonucleoside-DNA + H(+)</text>
        <dbReference type="Rhea" id="RHEA:66592"/>
        <dbReference type="Rhea" id="RHEA-COMP:13180"/>
        <dbReference type="Rhea" id="RHEA-COMP:16897"/>
        <dbReference type="Rhea" id="RHEA-COMP:17067"/>
        <dbReference type="ChEBI" id="CHEBI:15378"/>
        <dbReference type="ChEBI" id="CHEBI:136412"/>
        <dbReference type="ChEBI" id="CHEBI:157695"/>
        <dbReference type="ChEBI" id="CHEBI:167181"/>
        <dbReference type="EC" id="4.2.99.18"/>
    </reaction>
</comment>
<dbReference type="OMA" id="NIWIGEE"/>
<dbReference type="PANTHER" id="PTHR22993">
    <property type="entry name" value="FORMAMIDOPYRIMIDINE-DNA GLYCOSYLASE"/>
    <property type="match status" value="1"/>
</dbReference>
<evidence type="ECO:0000256" key="19">
    <source>
        <dbReference type="ARBA" id="ARBA00044632"/>
    </source>
</evidence>
<dbReference type="FunFam" id="1.10.8.50:FF:000003">
    <property type="entry name" value="Formamidopyrimidine-DNA glycosylase"/>
    <property type="match status" value="1"/>
</dbReference>
<keyword evidence="10 20" id="KW-0863">Zinc-finger</keyword>
<dbReference type="GO" id="GO:0008270">
    <property type="term" value="F:zinc ion binding"/>
    <property type="evidence" value="ECO:0007669"/>
    <property type="project" value="UniProtKB-KW"/>
</dbReference>
<evidence type="ECO:0000256" key="11">
    <source>
        <dbReference type="ARBA" id="ARBA00022801"/>
    </source>
</evidence>
<evidence type="ECO:0000256" key="13">
    <source>
        <dbReference type="ARBA" id="ARBA00023125"/>
    </source>
</evidence>
<comment type="subunit">
    <text evidence="4">Monomer.</text>
</comment>
<keyword evidence="16" id="KW-0511">Multifunctional enzyme</keyword>
<comment type="cofactor">
    <cofactor evidence="2">
        <name>Zn(2+)</name>
        <dbReference type="ChEBI" id="CHEBI:29105"/>
    </cofactor>
</comment>
<evidence type="ECO:0000259" key="21">
    <source>
        <dbReference type="PROSITE" id="PS51066"/>
    </source>
</evidence>
<keyword evidence="15 23" id="KW-0456">Lyase</keyword>
<evidence type="ECO:0000256" key="8">
    <source>
        <dbReference type="ARBA" id="ARBA00022723"/>
    </source>
</evidence>
<evidence type="ECO:0000256" key="14">
    <source>
        <dbReference type="ARBA" id="ARBA00023204"/>
    </source>
</evidence>
<evidence type="ECO:0000256" key="20">
    <source>
        <dbReference type="PROSITE-ProRule" id="PRU00391"/>
    </source>
</evidence>
<comment type="caution">
    <text evidence="23">The sequence shown here is derived from an EMBL/GenBank/DDBJ whole genome shotgun (WGS) entry which is preliminary data.</text>
</comment>
<evidence type="ECO:0000256" key="9">
    <source>
        <dbReference type="ARBA" id="ARBA00022763"/>
    </source>
</evidence>
<evidence type="ECO:0000256" key="12">
    <source>
        <dbReference type="ARBA" id="ARBA00022833"/>
    </source>
</evidence>
<comment type="catalytic activity">
    <reaction evidence="1">
        <text>Hydrolysis of DNA containing ring-opened 7-methylguanine residues, releasing 2,6-diamino-4-hydroxy-5-(N-methyl)formamidopyrimidine.</text>
        <dbReference type="EC" id="3.2.2.23"/>
    </reaction>
</comment>
<dbReference type="PANTHER" id="PTHR22993:SF9">
    <property type="entry name" value="FORMAMIDOPYRIMIDINE-DNA GLYCOSYLASE"/>
    <property type="match status" value="1"/>
</dbReference>
<dbReference type="NCBIfam" id="NF002211">
    <property type="entry name" value="PRK01103.1"/>
    <property type="match status" value="1"/>
</dbReference>
<dbReference type="SMART" id="SM00898">
    <property type="entry name" value="Fapy_DNA_glyco"/>
    <property type="match status" value="1"/>
</dbReference>
<dbReference type="GO" id="GO:0034039">
    <property type="term" value="F:8-oxo-7,8-dihydroguanine DNA N-glycosylase activity"/>
    <property type="evidence" value="ECO:0007669"/>
    <property type="project" value="TreeGrafter"/>
</dbReference>
<dbReference type="InterPro" id="IPR012319">
    <property type="entry name" value="FPG_cat"/>
</dbReference>
<dbReference type="SUPFAM" id="SSF46946">
    <property type="entry name" value="S13-like H2TH domain"/>
    <property type="match status" value="1"/>
</dbReference>
<evidence type="ECO:0000256" key="18">
    <source>
        <dbReference type="ARBA" id="ARBA00030638"/>
    </source>
</evidence>
<dbReference type="InterPro" id="IPR010663">
    <property type="entry name" value="Znf_FPG/IleRS"/>
</dbReference>
<evidence type="ECO:0000313" key="23">
    <source>
        <dbReference type="EMBL" id="HCT58739.1"/>
    </source>
</evidence>
<evidence type="ECO:0000256" key="17">
    <source>
        <dbReference type="ARBA" id="ARBA00023295"/>
    </source>
</evidence>
<dbReference type="Pfam" id="PF06827">
    <property type="entry name" value="zf-FPG_IleRS"/>
    <property type="match status" value="1"/>
</dbReference>
<dbReference type="GO" id="GO:0003684">
    <property type="term" value="F:damaged DNA binding"/>
    <property type="evidence" value="ECO:0007669"/>
    <property type="project" value="InterPro"/>
</dbReference>
<keyword evidence="11" id="KW-0378">Hydrolase</keyword>
<keyword evidence="13" id="KW-0238">DNA-binding</keyword>
<reference evidence="23 24" key="1">
    <citation type="journal article" date="2018" name="Nat. Biotechnol.">
        <title>A standardized bacterial taxonomy based on genome phylogeny substantially revises the tree of life.</title>
        <authorList>
            <person name="Parks D.H."/>
            <person name="Chuvochina M."/>
            <person name="Waite D.W."/>
            <person name="Rinke C."/>
            <person name="Skarshewski A."/>
            <person name="Chaumeil P.A."/>
            <person name="Hugenholtz P."/>
        </authorList>
    </citation>
    <scope>NUCLEOTIDE SEQUENCE [LARGE SCALE GENOMIC DNA]</scope>
    <source>
        <strain evidence="23">UBA8844</strain>
    </source>
</reference>
<dbReference type="SUPFAM" id="SSF81624">
    <property type="entry name" value="N-terminal domain of MutM-like DNA repair proteins"/>
    <property type="match status" value="1"/>
</dbReference>
<evidence type="ECO:0000256" key="2">
    <source>
        <dbReference type="ARBA" id="ARBA00001947"/>
    </source>
</evidence>
<dbReference type="SUPFAM" id="SSF57716">
    <property type="entry name" value="Glucocorticoid receptor-like (DNA-binding domain)"/>
    <property type="match status" value="1"/>
</dbReference>
<evidence type="ECO:0000256" key="16">
    <source>
        <dbReference type="ARBA" id="ARBA00023268"/>
    </source>
</evidence>
<keyword evidence="17" id="KW-0326">Glycosidase</keyword>
<feature type="domain" description="Formamidopyrimidine-DNA glycosylase catalytic" evidence="22">
    <location>
        <begin position="2"/>
        <end position="113"/>
    </location>
</feature>
<keyword evidence="9" id="KW-0227">DNA damage</keyword>
<dbReference type="AlphaFoldDB" id="A0A3D4VC90"/>
<dbReference type="PROSITE" id="PS51066">
    <property type="entry name" value="ZF_FPG_2"/>
    <property type="match status" value="1"/>
</dbReference>
<dbReference type="SMART" id="SM01232">
    <property type="entry name" value="H2TH"/>
    <property type="match status" value="1"/>
</dbReference>
<dbReference type="PROSITE" id="PS51068">
    <property type="entry name" value="FPG_CAT"/>
    <property type="match status" value="1"/>
</dbReference>
<dbReference type="GO" id="GO:0140078">
    <property type="term" value="F:class I DNA-(apurinic or apyrimidinic site) endonuclease activity"/>
    <property type="evidence" value="ECO:0007669"/>
    <property type="project" value="UniProtKB-EC"/>
</dbReference>
<dbReference type="PROSITE" id="PS01242">
    <property type="entry name" value="ZF_FPG_1"/>
    <property type="match status" value="1"/>
</dbReference>
<evidence type="ECO:0000256" key="3">
    <source>
        <dbReference type="ARBA" id="ARBA00009409"/>
    </source>
</evidence>
<evidence type="ECO:0000259" key="22">
    <source>
        <dbReference type="PROSITE" id="PS51068"/>
    </source>
</evidence>
<dbReference type="InterPro" id="IPR015886">
    <property type="entry name" value="H2TH_FPG"/>
</dbReference>
<dbReference type="Pfam" id="PF06831">
    <property type="entry name" value="H2TH"/>
    <property type="match status" value="1"/>
</dbReference>
<organism evidence="23 24">
    <name type="scientific">Gemmatimonas aurantiaca</name>
    <dbReference type="NCBI Taxonomy" id="173480"/>
    <lineage>
        <taxon>Bacteria</taxon>
        <taxon>Pseudomonadati</taxon>
        <taxon>Gemmatimonadota</taxon>
        <taxon>Gemmatimonadia</taxon>
        <taxon>Gemmatimonadales</taxon>
        <taxon>Gemmatimonadaceae</taxon>
        <taxon>Gemmatimonas</taxon>
    </lineage>
</organism>
<evidence type="ECO:0000256" key="1">
    <source>
        <dbReference type="ARBA" id="ARBA00001668"/>
    </source>
</evidence>
<evidence type="ECO:0000256" key="6">
    <source>
        <dbReference type="ARBA" id="ARBA00012720"/>
    </source>
</evidence>
<dbReference type="InterPro" id="IPR000214">
    <property type="entry name" value="Znf_DNA_glyclase/AP_lyase"/>
</dbReference>
<dbReference type="InterPro" id="IPR010979">
    <property type="entry name" value="Ribosomal_uS13-like_H2TH"/>
</dbReference>
<dbReference type="EMBL" id="DPIY01000011">
    <property type="protein sequence ID" value="HCT58739.1"/>
    <property type="molecule type" value="Genomic_DNA"/>
</dbReference>
<evidence type="ECO:0000256" key="15">
    <source>
        <dbReference type="ARBA" id="ARBA00023239"/>
    </source>
</evidence>
<proteinExistence type="inferred from homology"/>
<dbReference type="InterPro" id="IPR015887">
    <property type="entry name" value="DNA_glyclase_Znf_dom_DNA_BS"/>
</dbReference>
<dbReference type="EC" id="3.2.2.23" evidence="5"/>
<dbReference type="EC" id="4.2.99.18" evidence="6"/>
<comment type="similarity">
    <text evidence="3">Belongs to the FPG family.</text>
</comment>
<name>A0A3D4VC90_9BACT</name>
<gene>
    <name evidence="23" type="ORF">DGD08_16150</name>
</gene>
<dbReference type="Pfam" id="PF01149">
    <property type="entry name" value="Fapy_DNA_glyco"/>
    <property type="match status" value="1"/>
</dbReference>
<evidence type="ECO:0000256" key="5">
    <source>
        <dbReference type="ARBA" id="ARBA00012024"/>
    </source>
</evidence>
<dbReference type="Gene3D" id="1.10.8.50">
    <property type="match status" value="1"/>
</dbReference>
<evidence type="ECO:0000256" key="4">
    <source>
        <dbReference type="ARBA" id="ARBA00011245"/>
    </source>
</evidence>
<dbReference type="InterPro" id="IPR020629">
    <property type="entry name" value="FPG_Glyclase"/>
</dbReference>
<accession>A0A3D4VC90</accession>
<evidence type="ECO:0000256" key="7">
    <source>
        <dbReference type="ARBA" id="ARBA00016240"/>
    </source>
</evidence>
<protein>
    <recommendedName>
        <fullName evidence="7">Formamidopyrimidine-DNA glycosylase</fullName>
        <ecNumber evidence="5">3.2.2.23</ecNumber>
        <ecNumber evidence="6">4.2.99.18</ecNumber>
    </recommendedName>
    <alternativeName>
        <fullName evidence="18">DNA-(apurinic or apyrimidinic site) lyase MutM</fullName>
    </alternativeName>
</protein>
<feature type="domain" description="FPG-type" evidence="21">
    <location>
        <begin position="229"/>
        <end position="263"/>
    </location>
</feature>